<dbReference type="OrthoDB" id="9768878at2"/>
<dbReference type="AlphaFoldDB" id="A0A1M5TEG9"/>
<dbReference type="Pfam" id="PF00206">
    <property type="entry name" value="Lyase_1"/>
    <property type="match status" value="1"/>
</dbReference>
<evidence type="ECO:0000313" key="4">
    <source>
        <dbReference type="Proteomes" id="UP000184212"/>
    </source>
</evidence>
<dbReference type="GO" id="GO:0016853">
    <property type="term" value="F:isomerase activity"/>
    <property type="evidence" value="ECO:0007669"/>
    <property type="project" value="UniProtKB-KW"/>
</dbReference>
<dbReference type="EMBL" id="FQWQ01000003">
    <property type="protein sequence ID" value="SHH48713.1"/>
    <property type="molecule type" value="Genomic_DNA"/>
</dbReference>
<keyword evidence="3" id="KW-0413">Isomerase</keyword>
<dbReference type="PANTHER" id="PTHR43172">
    <property type="entry name" value="ADENYLOSUCCINATE LYASE"/>
    <property type="match status" value="1"/>
</dbReference>
<dbReference type="RefSeq" id="WP_073137536.1">
    <property type="nucleotide sequence ID" value="NZ_FQWQ01000003.1"/>
</dbReference>
<dbReference type="SUPFAM" id="SSF48557">
    <property type="entry name" value="L-aspartase-like"/>
    <property type="match status" value="1"/>
</dbReference>
<gene>
    <name evidence="3" type="ORF">SAMN04488109_4003</name>
</gene>
<dbReference type="InterPro" id="IPR008948">
    <property type="entry name" value="L-Aspartase-like"/>
</dbReference>
<evidence type="ECO:0000256" key="1">
    <source>
        <dbReference type="ARBA" id="ARBA00034772"/>
    </source>
</evidence>
<evidence type="ECO:0000313" key="3">
    <source>
        <dbReference type="EMBL" id="SHH48713.1"/>
    </source>
</evidence>
<sequence length="365" mass="39985">MNETSQIFSKYLADKEISRIFSDEALIKKILAFEIALAKEQAYLDIIPKTASEEISSLLSSIVVDPRELADGTRQHGVPVVPLLELVKSKIAANKAKFIHYGATSQDAMDTALALMLKDATKIISEKLALVISNLKRLTLKYGNTPCMARTRGQLAMPTLFQHKIIAWLEPLQRQSDRLKYVEDSALKIQLGGAVGDLAFYKEKGDSLRKAVAAALDLHLSPSWHSQRDGLSELTNWMAITSGVLGKMGADILVMAQTEVGELVENAEGGGKSSVMPHKNNPVLSEALVALAKLNSGLHSIQLNSLVHTNERDAAAWILEWKCIPQIVGNTAAGLNHALTISEKIKVNTENMKRNVDLFKKSNKQ</sequence>
<dbReference type="PANTHER" id="PTHR43172:SF2">
    <property type="entry name" value="ADENYLOSUCCINATE LYASE C-TERMINAL DOMAIN-CONTAINING PROTEIN"/>
    <property type="match status" value="1"/>
</dbReference>
<keyword evidence="4" id="KW-1185">Reference proteome</keyword>
<protein>
    <submittedName>
        <fullName evidence="3">3-carboxy-cis,cis-muconate cycloisomerase</fullName>
    </submittedName>
</protein>
<dbReference type="InterPro" id="IPR022761">
    <property type="entry name" value="Fumarate_lyase_N"/>
</dbReference>
<name>A0A1M5TEG9_9BACT</name>
<organism evidence="3 4">
    <name type="scientific">Chryseolinea serpens</name>
    <dbReference type="NCBI Taxonomy" id="947013"/>
    <lineage>
        <taxon>Bacteria</taxon>
        <taxon>Pseudomonadati</taxon>
        <taxon>Bacteroidota</taxon>
        <taxon>Cytophagia</taxon>
        <taxon>Cytophagales</taxon>
        <taxon>Fulvivirgaceae</taxon>
        <taxon>Chryseolinea</taxon>
    </lineage>
</organism>
<accession>A0A1M5TEG9</accession>
<dbReference type="Gene3D" id="1.20.200.10">
    <property type="entry name" value="Fumarase/aspartase (Central domain)"/>
    <property type="match status" value="1"/>
</dbReference>
<feature type="domain" description="Fumarate lyase N-terminal" evidence="2">
    <location>
        <begin position="16"/>
        <end position="290"/>
    </location>
</feature>
<dbReference type="Proteomes" id="UP000184212">
    <property type="component" value="Unassembled WGS sequence"/>
</dbReference>
<dbReference type="STRING" id="947013.SAMN04488109_4003"/>
<proteinExistence type="inferred from homology"/>
<comment type="similarity">
    <text evidence="1">Belongs to the class-II fumarase/aspartase family.</text>
</comment>
<evidence type="ECO:0000259" key="2">
    <source>
        <dbReference type="Pfam" id="PF00206"/>
    </source>
</evidence>
<reference evidence="3 4" key="1">
    <citation type="submission" date="2016-11" db="EMBL/GenBank/DDBJ databases">
        <authorList>
            <person name="Jaros S."/>
            <person name="Januszkiewicz K."/>
            <person name="Wedrychowicz H."/>
        </authorList>
    </citation>
    <scope>NUCLEOTIDE SEQUENCE [LARGE SCALE GENOMIC DNA]</scope>
    <source>
        <strain evidence="3 4">DSM 24574</strain>
    </source>
</reference>
<dbReference type="InterPro" id="IPR000362">
    <property type="entry name" value="Fumarate_lyase_fam"/>
</dbReference>
<dbReference type="PRINTS" id="PR00149">
    <property type="entry name" value="FUMRATELYASE"/>
</dbReference>